<evidence type="ECO:0000313" key="5">
    <source>
        <dbReference type="Proteomes" id="UP000434957"/>
    </source>
</evidence>
<protein>
    <submittedName>
        <fullName evidence="1">Uncharacterized protein</fullName>
    </submittedName>
</protein>
<accession>A0A6A3MND3</accession>
<dbReference type="EMBL" id="QXFU01000405">
    <property type="protein sequence ID" value="KAE9034400.1"/>
    <property type="molecule type" value="Genomic_DNA"/>
</dbReference>
<sequence>MQPRHVRWVALLAGLDGLTPRLAVRVRRASSTPSGAIGSTTSSSCGLKCQAL</sequence>
<evidence type="ECO:0000313" key="1">
    <source>
        <dbReference type="EMBL" id="KAE9034400.1"/>
    </source>
</evidence>
<reference evidence="4 6" key="1">
    <citation type="submission" date="2018-09" db="EMBL/GenBank/DDBJ databases">
        <title>Genomic investigation of the strawberry pathogen Phytophthora fragariae indicates pathogenicity is determined by transcriptional variation in three key races.</title>
        <authorList>
            <person name="Adams T.M."/>
            <person name="Armitage A.D."/>
            <person name="Sobczyk M.K."/>
            <person name="Bates H.J."/>
            <person name="Dunwell J.M."/>
            <person name="Nellist C.F."/>
            <person name="Harrison R.J."/>
        </authorList>
    </citation>
    <scope>NUCLEOTIDE SEQUENCE [LARGE SCALE GENOMIC DNA]</scope>
    <source>
        <strain evidence="2 4">SCRP249</strain>
        <strain evidence="1 6">SCRP324</strain>
        <strain evidence="3 5">SCRP333</strain>
    </source>
</reference>
<comment type="caution">
    <text evidence="1">The sequence shown here is derived from an EMBL/GenBank/DDBJ whole genome shotgun (WGS) entry which is preliminary data.</text>
</comment>
<evidence type="ECO:0000313" key="4">
    <source>
        <dbReference type="Proteomes" id="UP000429607"/>
    </source>
</evidence>
<gene>
    <name evidence="2" type="ORF">PR001_g7798</name>
    <name evidence="1" type="ORF">PR002_g8145</name>
    <name evidence="3" type="ORF">PR003_g7611</name>
</gene>
<evidence type="ECO:0000313" key="3">
    <source>
        <dbReference type="EMBL" id="KAE9346072.1"/>
    </source>
</evidence>
<name>A0A6A3MND3_9STRA</name>
<keyword evidence="5" id="KW-1185">Reference proteome</keyword>
<organism evidence="1 6">
    <name type="scientific">Phytophthora rubi</name>
    <dbReference type="NCBI Taxonomy" id="129364"/>
    <lineage>
        <taxon>Eukaryota</taxon>
        <taxon>Sar</taxon>
        <taxon>Stramenopiles</taxon>
        <taxon>Oomycota</taxon>
        <taxon>Peronosporomycetes</taxon>
        <taxon>Peronosporales</taxon>
        <taxon>Peronosporaceae</taxon>
        <taxon>Phytophthora</taxon>
    </lineage>
</organism>
<proteinExistence type="predicted"/>
<dbReference type="Proteomes" id="UP000435112">
    <property type="component" value="Unassembled WGS sequence"/>
</dbReference>
<dbReference type="EMBL" id="QXFV01000397">
    <property type="protein sequence ID" value="KAE9038814.1"/>
    <property type="molecule type" value="Genomic_DNA"/>
</dbReference>
<evidence type="ECO:0000313" key="6">
    <source>
        <dbReference type="Proteomes" id="UP000435112"/>
    </source>
</evidence>
<dbReference type="Proteomes" id="UP000429607">
    <property type="component" value="Unassembled WGS sequence"/>
</dbReference>
<dbReference type="EMBL" id="QXFT01000363">
    <property type="protein sequence ID" value="KAE9346072.1"/>
    <property type="molecule type" value="Genomic_DNA"/>
</dbReference>
<dbReference type="Proteomes" id="UP000434957">
    <property type="component" value="Unassembled WGS sequence"/>
</dbReference>
<evidence type="ECO:0000313" key="2">
    <source>
        <dbReference type="EMBL" id="KAE9038814.1"/>
    </source>
</evidence>
<dbReference type="AlphaFoldDB" id="A0A6A3MND3"/>